<dbReference type="EMBL" id="LVJN01000019">
    <property type="protein sequence ID" value="OSM04154.1"/>
    <property type="molecule type" value="Genomic_DNA"/>
</dbReference>
<evidence type="ECO:0000313" key="1">
    <source>
        <dbReference type="EMBL" id="OSM04154.1"/>
    </source>
</evidence>
<dbReference type="Proteomes" id="UP000194003">
    <property type="component" value="Unassembled WGS sequence"/>
</dbReference>
<dbReference type="RefSeq" id="WP_085442261.1">
    <property type="nucleotide sequence ID" value="NZ_LVJN01000019.1"/>
</dbReference>
<comment type="caution">
    <text evidence="1">The sequence shown here is derived from an EMBL/GenBank/DDBJ whole genome shotgun (WGS) entry which is preliminary data.</text>
</comment>
<proteinExistence type="predicted"/>
<gene>
    <name evidence="1" type="ORF">MAIT1_04775</name>
</gene>
<dbReference type="NCBIfam" id="NF047331">
    <property type="entry name" value="phage_HTJ"/>
    <property type="match status" value="1"/>
</dbReference>
<evidence type="ECO:0008006" key="3">
    <source>
        <dbReference type="Google" id="ProtNLM"/>
    </source>
</evidence>
<dbReference type="AlphaFoldDB" id="A0A1Y2K583"/>
<evidence type="ECO:0000313" key="2">
    <source>
        <dbReference type="Proteomes" id="UP000194003"/>
    </source>
</evidence>
<keyword evidence="2" id="KW-1185">Reference proteome</keyword>
<dbReference type="STRING" id="1434232.MAIT1_04775"/>
<reference evidence="1 2" key="1">
    <citation type="journal article" date="2016" name="BMC Genomics">
        <title>Combined genomic and structural analyses of a cultured magnetotactic bacterium reveals its niche adaptation to a dynamic environment.</title>
        <authorList>
            <person name="Araujo A.C."/>
            <person name="Morillo V."/>
            <person name="Cypriano J."/>
            <person name="Teixeira L.C."/>
            <person name="Leao P."/>
            <person name="Lyra S."/>
            <person name="Almeida L.G."/>
            <person name="Bazylinski D.A."/>
            <person name="Vasconcellos A.T."/>
            <person name="Abreu F."/>
            <person name="Lins U."/>
        </authorList>
    </citation>
    <scope>NUCLEOTIDE SEQUENCE [LARGE SCALE GENOMIC DNA]</scope>
    <source>
        <strain evidence="1 2">IT-1</strain>
    </source>
</reference>
<protein>
    <recommendedName>
        <fullName evidence="3">GpW protein</fullName>
    </recommendedName>
</protein>
<sequence>MADLTELEQRLEALKAQAHSPVARVSYEGRTVEYRGHAEIQSAIADLERQINTAQGNKPVRQIRVHTSKGY</sequence>
<name>A0A1Y2K583_9PROT</name>
<accession>A0A1Y2K583</accession>
<organism evidence="1 2">
    <name type="scientific">Magnetofaba australis IT-1</name>
    <dbReference type="NCBI Taxonomy" id="1434232"/>
    <lineage>
        <taxon>Bacteria</taxon>
        <taxon>Pseudomonadati</taxon>
        <taxon>Pseudomonadota</taxon>
        <taxon>Magnetococcia</taxon>
        <taxon>Magnetococcales</taxon>
        <taxon>Magnetococcaceae</taxon>
        <taxon>Magnetofaba</taxon>
    </lineage>
</organism>
<dbReference type="OrthoDB" id="7873006at2"/>